<evidence type="ECO:0000256" key="10">
    <source>
        <dbReference type="ARBA" id="ARBA00023098"/>
    </source>
</evidence>
<evidence type="ECO:0000256" key="7">
    <source>
        <dbReference type="ARBA" id="ARBA00022832"/>
    </source>
</evidence>
<evidence type="ECO:0000256" key="3">
    <source>
        <dbReference type="ARBA" id="ARBA00006484"/>
    </source>
</evidence>
<comment type="subunit">
    <text evidence="18">Heterotetramer with CBR4; contains two molecules of HSD17B8 and CBR4.</text>
</comment>
<keyword evidence="11" id="KW-0496">Mitochondrion</keyword>
<evidence type="ECO:0000256" key="23">
    <source>
        <dbReference type="ARBA" id="ARBA00081936"/>
    </source>
</evidence>
<evidence type="ECO:0000256" key="6">
    <source>
        <dbReference type="ARBA" id="ARBA00022553"/>
    </source>
</evidence>
<dbReference type="GO" id="GO:0008210">
    <property type="term" value="P:estrogen metabolic process"/>
    <property type="evidence" value="ECO:0007669"/>
    <property type="project" value="UniProtKB-ARBA"/>
</dbReference>
<gene>
    <name evidence="26" type="ORF">Pmani_003478</name>
</gene>
<comment type="subcellular location">
    <subcellularLocation>
        <location evidence="1">Mitochondrion matrix</location>
    </subcellularLocation>
</comment>
<evidence type="ECO:0000256" key="13">
    <source>
        <dbReference type="ARBA" id="ARBA00037929"/>
    </source>
</evidence>
<keyword evidence="5" id="KW-0444">Lipid biosynthesis</keyword>
<dbReference type="AlphaFoldDB" id="A0AAE1QFH9"/>
<keyword evidence="8" id="KW-0560">Oxidoreductase</keyword>
<dbReference type="GO" id="GO:0005759">
    <property type="term" value="C:mitochondrial matrix"/>
    <property type="evidence" value="ECO:0007669"/>
    <property type="project" value="UniProtKB-SubCell"/>
</dbReference>
<comment type="catalytic activity">
    <reaction evidence="17">
        <text>a (3R)-3-hydroxyacyl-CoA + NAD(+) = a 3-oxoacyl-CoA + NADH + H(+)</text>
        <dbReference type="Rhea" id="RHEA:32711"/>
        <dbReference type="ChEBI" id="CHEBI:15378"/>
        <dbReference type="ChEBI" id="CHEBI:57319"/>
        <dbReference type="ChEBI" id="CHEBI:57540"/>
        <dbReference type="ChEBI" id="CHEBI:57945"/>
        <dbReference type="ChEBI" id="CHEBI:90726"/>
        <dbReference type="EC" id="1.1.1.n12"/>
    </reaction>
    <physiologicalReaction direction="left-to-right" evidence="17">
        <dbReference type="Rhea" id="RHEA:32712"/>
    </physiologicalReaction>
</comment>
<sequence length="252" mass="26694">MSFYNMLGKIALVTGGGSGIGRACCEVLAREGARVVVADINLQTTQETVSLLPGSQQHMAVGVDVSDKGSVEAAFKSFHKNYGEPPSLLVNSAGIAPMSPFTDTSEEEWMKVIDVNLKGTFLMTQSFTKMLLDGGGEVQGSIVNVSSILAKSGLPSLEPYTASKGGVISLTKSCAASLIRKGIRVNCVLPGMITTPMIQPLNEVYQKKVMKIIPQGRAGHPHEVAEAIAFLLSDRSSYMVGSCIEVTGGYMM</sequence>
<accession>A0AAE1QFH9</accession>
<comment type="pathway">
    <text evidence="13">Steroid biosynthesis; estrogen biosynthesis.</text>
</comment>
<dbReference type="SUPFAM" id="SSF51735">
    <property type="entry name" value="NAD(P)-binding Rossmann-fold domains"/>
    <property type="match status" value="1"/>
</dbReference>
<evidence type="ECO:0000256" key="1">
    <source>
        <dbReference type="ARBA" id="ARBA00004305"/>
    </source>
</evidence>
<dbReference type="EC" id="1.1.1.n12" evidence="4"/>
<evidence type="ECO:0000256" key="12">
    <source>
        <dbReference type="ARBA" id="ARBA00023160"/>
    </source>
</evidence>
<dbReference type="PRINTS" id="PR00080">
    <property type="entry name" value="SDRFAMILY"/>
</dbReference>
<evidence type="ECO:0000256" key="8">
    <source>
        <dbReference type="ARBA" id="ARBA00023002"/>
    </source>
</evidence>
<comment type="catalytic activity">
    <reaction evidence="16">
        <text>17beta-hydroxy-5alpha-androstan-3-one + NAD(+) = 5alpha-androstan-3,17-dione + NADH + H(+)</text>
        <dbReference type="Rhea" id="RHEA:41992"/>
        <dbReference type="ChEBI" id="CHEBI:15378"/>
        <dbReference type="ChEBI" id="CHEBI:15994"/>
        <dbReference type="ChEBI" id="CHEBI:16330"/>
        <dbReference type="ChEBI" id="CHEBI:57540"/>
        <dbReference type="ChEBI" id="CHEBI:57945"/>
    </reaction>
    <physiologicalReaction direction="left-to-right" evidence="16">
        <dbReference type="Rhea" id="RHEA:41993"/>
    </physiologicalReaction>
</comment>
<dbReference type="PANTHER" id="PTHR42760:SF83">
    <property type="entry name" value="(3R)-3-HYDROXYACYL-COA DEHYDROGENASE"/>
    <property type="match status" value="1"/>
</dbReference>
<organism evidence="26 27">
    <name type="scientific">Petrolisthes manimaculis</name>
    <dbReference type="NCBI Taxonomy" id="1843537"/>
    <lineage>
        <taxon>Eukaryota</taxon>
        <taxon>Metazoa</taxon>
        <taxon>Ecdysozoa</taxon>
        <taxon>Arthropoda</taxon>
        <taxon>Crustacea</taxon>
        <taxon>Multicrustacea</taxon>
        <taxon>Malacostraca</taxon>
        <taxon>Eumalacostraca</taxon>
        <taxon>Eucarida</taxon>
        <taxon>Decapoda</taxon>
        <taxon>Pleocyemata</taxon>
        <taxon>Anomura</taxon>
        <taxon>Galatheoidea</taxon>
        <taxon>Porcellanidae</taxon>
        <taxon>Petrolisthes</taxon>
    </lineage>
</organism>
<proteinExistence type="inferred from homology"/>
<evidence type="ECO:0000256" key="16">
    <source>
        <dbReference type="ARBA" id="ARBA00050435"/>
    </source>
</evidence>
<evidence type="ECO:0000256" key="2">
    <source>
        <dbReference type="ARBA" id="ARBA00005194"/>
    </source>
</evidence>
<keyword evidence="12" id="KW-0275">Fatty acid biosynthesis</keyword>
<evidence type="ECO:0000256" key="11">
    <source>
        <dbReference type="ARBA" id="ARBA00023128"/>
    </source>
</evidence>
<dbReference type="Gene3D" id="3.40.50.720">
    <property type="entry name" value="NAD(P)-binding Rossmann-like Domain"/>
    <property type="match status" value="1"/>
</dbReference>
<comment type="catalytic activity">
    <reaction evidence="14">
        <text>17beta-estradiol + NAD(+) = estrone + NADH + H(+)</text>
        <dbReference type="Rhea" id="RHEA:24612"/>
        <dbReference type="ChEBI" id="CHEBI:15378"/>
        <dbReference type="ChEBI" id="CHEBI:16469"/>
        <dbReference type="ChEBI" id="CHEBI:17263"/>
        <dbReference type="ChEBI" id="CHEBI:57540"/>
        <dbReference type="ChEBI" id="CHEBI:57945"/>
        <dbReference type="EC" id="1.1.1.62"/>
    </reaction>
    <physiologicalReaction direction="left-to-right" evidence="14">
        <dbReference type="Rhea" id="RHEA:24613"/>
    </physiologicalReaction>
    <physiologicalReaction direction="right-to-left" evidence="14">
        <dbReference type="Rhea" id="RHEA:24614"/>
    </physiologicalReaction>
</comment>
<keyword evidence="27" id="KW-1185">Reference proteome</keyword>
<keyword evidence="7" id="KW-0276">Fatty acid metabolism</keyword>
<evidence type="ECO:0000256" key="17">
    <source>
        <dbReference type="ARBA" id="ARBA00052680"/>
    </source>
</evidence>
<evidence type="ECO:0000256" key="24">
    <source>
        <dbReference type="ARBA" id="ARBA00083097"/>
    </source>
</evidence>
<protein>
    <recommendedName>
        <fullName evidence="20">(3R)-3-hydroxyacyl-CoA dehydrogenase</fullName>
        <ecNumber evidence="19">1.1.1.239</ecNumber>
        <ecNumber evidence="4">1.1.1.n12</ecNumber>
    </recommendedName>
    <alternativeName>
        <fullName evidence="22">17-beta-hydroxysteroid dehydrogenase 8</fullName>
    </alternativeName>
    <alternativeName>
        <fullName evidence="21">3-ketoacyl-[acyl-carrier-protein] reductase alpha subunit</fullName>
    </alternativeName>
    <alternativeName>
        <fullName evidence="24">3-oxoacyl-[acyl-carrier-protein] reductase</fullName>
    </alternativeName>
    <alternativeName>
        <fullName evidence="25">Estradiol 17-beta-dehydrogenase 8</fullName>
    </alternativeName>
    <alternativeName>
        <fullName evidence="23">Testosterone 17-beta-dehydrogenase 8</fullName>
    </alternativeName>
</protein>
<evidence type="ECO:0000256" key="14">
    <source>
        <dbReference type="ARBA" id="ARBA00049069"/>
    </source>
</evidence>
<dbReference type="GO" id="GO:0048038">
    <property type="term" value="F:quinone binding"/>
    <property type="evidence" value="ECO:0007669"/>
    <property type="project" value="TreeGrafter"/>
</dbReference>
<dbReference type="Proteomes" id="UP001292094">
    <property type="component" value="Unassembled WGS sequence"/>
</dbReference>
<comment type="similarity">
    <text evidence="3">Belongs to the short-chain dehydrogenases/reductases (SDR) family.</text>
</comment>
<dbReference type="InterPro" id="IPR002347">
    <property type="entry name" value="SDR_fam"/>
</dbReference>
<dbReference type="EMBL" id="JAWZYT010000257">
    <property type="protein sequence ID" value="KAK4325914.1"/>
    <property type="molecule type" value="Genomic_DNA"/>
</dbReference>
<comment type="catalytic activity">
    <reaction evidence="15">
        <text>testosterone + NAD(+) = androst-4-ene-3,17-dione + NADH + H(+)</text>
        <dbReference type="Rhea" id="RHEA:14929"/>
        <dbReference type="ChEBI" id="CHEBI:15378"/>
        <dbReference type="ChEBI" id="CHEBI:16422"/>
        <dbReference type="ChEBI" id="CHEBI:17347"/>
        <dbReference type="ChEBI" id="CHEBI:57540"/>
        <dbReference type="ChEBI" id="CHEBI:57945"/>
        <dbReference type="EC" id="1.1.1.239"/>
    </reaction>
    <physiologicalReaction direction="left-to-right" evidence="15">
        <dbReference type="Rhea" id="RHEA:14930"/>
    </physiologicalReaction>
</comment>
<evidence type="ECO:0000256" key="4">
    <source>
        <dbReference type="ARBA" id="ARBA00012456"/>
    </source>
</evidence>
<comment type="pathway">
    <text evidence="2">Lipid metabolism; fatty acid biosynthesis.</text>
</comment>
<comment type="caution">
    <text evidence="26">The sequence shown here is derived from an EMBL/GenBank/DDBJ whole genome shotgun (WGS) entry which is preliminary data.</text>
</comment>
<evidence type="ECO:0000313" key="27">
    <source>
        <dbReference type="Proteomes" id="UP001292094"/>
    </source>
</evidence>
<keyword evidence="6" id="KW-0597">Phosphoprotein</keyword>
<evidence type="ECO:0000256" key="20">
    <source>
        <dbReference type="ARBA" id="ARBA00070911"/>
    </source>
</evidence>
<dbReference type="InterPro" id="IPR036291">
    <property type="entry name" value="NAD(P)-bd_dom_sf"/>
</dbReference>
<evidence type="ECO:0000256" key="9">
    <source>
        <dbReference type="ARBA" id="ARBA00023027"/>
    </source>
</evidence>
<evidence type="ECO:0000256" key="21">
    <source>
        <dbReference type="ARBA" id="ARBA00077835"/>
    </source>
</evidence>
<dbReference type="PRINTS" id="PR00081">
    <property type="entry name" value="GDHRDH"/>
</dbReference>
<evidence type="ECO:0000256" key="5">
    <source>
        <dbReference type="ARBA" id="ARBA00022516"/>
    </source>
</evidence>
<evidence type="ECO:0000256" key="22">
    <source>
        <dbReference type="ARBA" id="ARBA00081419"/>
    </source>
</evidence>
<dbReference type="GO" id="GO:0004303">
    <property type="term" value="F:estradiol 17-beta-dehydrogenase [NAD(P)+] activity"/>
    <property type="evidence" value="ECO:0007669"/>
    <property type="project" value="UniProtKB-EC"/>
</dbReference>
<evidence type="ECO:0000256" key="18">
    <source>
        <dbReference type="ARBA" id="ARBA00065174"/>
    </source>
</evidence>
<evidence type="ECO:0000256" key="15">
    <source>
        <dbReference type="ARBA" id="ARBA00050232"/>
    </source>
</evidence>
<dbReference type="Pfam" id="PF13561">
    <property type="entry name" value="adh_short_C2"/>
    <property type="match status" value="1"/>
</dbReference>
<dbReference type="GO" id="GO:0006633">
    <property type="term" value="P:fatty acid biosynthetic process"/>
    <property type="evidence" value="ECO:0007669"/>
    <property type="project" value="UniProtKB-KW"/>
</dbReference>
<evidence type="ECO:0000256" key="19">
    <source>
        <dbReference type="ARBA" id="ARBA00066822"/>
    </source>
</evidence>
<reference evidence="26" key="1">
    <citation type="submission" date="2023-11" db="EMBL/GenBank/DDBJ databases">
        <title>Genome assemblies of two species of porcelain crab, Petrolisthes cinctipes and Petrolisthes manimaculis (Anomura: Porcellanidae).</title>
        <authorList>
            <person name="Angst P."/>
        </authorList>
    </citation>
    <scope>NUCLEOTIDE SEQUENCE</scope>
    <source>
        <strain evidence="26">PB745_02</strain>
        <tissue evidence="26">Gill</tissue>
    </source>
</reference>
<dbReference type="PANTHER" id="PTHR42760">
    <property type="entry name" value="SHORT-CHAIN DEHYDROGENASES/REDUCTASES FAMILY MEMBER"/>
    <property type="match status" value="1"/>
</dbReference>
<dbReference type="GO" id="GO:0047035">
    <property type="term" value="F:testosterone dehydrogenase (NAD+) activity"/>
    <property type="evidence" value="ECO:0007669"/>
    <property type="project" value="UniProtKB-EC"/>
</dbReference>
<keyword evidence="10" id="KW-0443">Lipid metabolism</keyword>
<evidence type="ECO:0000256" key="25">
    <source>
        <dbReference type="ARBA" id="ARBA00083258"/>
    </source>
</evidence>
<dbReference type="EC" id="1.1.1.239" evidence="19"/>
<dbReference type="NCBIfam" id="NF005559">
    <property type="entry name" value="PRK07231.1"/>
    <property type="match status" value="1"/>
</dbReference>
<name>A0AAE1QFH9_9EUCA</name>
<evidence type="ECO:0000313" key="26">
    <source>
        <dbReference type="EMBL" id="KAK4325914.1"/>
    </source>
</evidence>
<keyword evidence="9" id="KW-0520">NAD</keyword>
<dbReference type="FunFam" id="3.40.50.720:FF:000231">
    <property type="entry name" value="Estradiol 17-beta-dehydrogenase 8"/>
    <property type="match status" value="1"/>
</dbReference>